<keyword evidence="6 7" id="KW-0012">Acyltransferase</keyword>
<keyword evidence="3" id="KW-0997">Cell inner membrane</keyword>
<proteinExistence type="predicted"/>
<dbReference type="EMBL" id="JAGKTC010000003">
    <property type="protein sequence ID" value="MBP3985371.1"/>
    <property type="molecule type" value="Genomic_DNA"/>
</dbReference>
<keyword evidence="4" id="KW-0808">Transferase</keyword>
<organism evidence="7 8">
    <name type="scientific">Pseudoxanthomonas helianthi</name>
    <dbReference type="NCBI Taxonomy" id="1453541"/>
    <lineage>
        <taxon>Bacteria</taxon>
        <taxon>Pseudomonadati</taxon>
        <taxon>Pseudomonadota</taxon>
        <taxon>Gammaproteobacteria</taxon>
        <taxon>Lysobacterales</taxon>
        <taxon>Lysobacteraceae</taxon>
        <taxon>Pseudoxanthomonas</taxon>
    </lineage>
</organism>
<dbReference type="GO" id="GO:0009247">
    <property type="term" value="P:glycolipid biosynthetic process"/>
    <property type="evidence" value="ECO:0007669"/>
    <property type="project" value="UniProtKB-ARBA"/>
</dbReference>
<protein>
    <submittedName>
        <fullName evidence="7">Acyltransferase</fullName>
    </submittedName>
</protein>
<evidence type="ECO:0000256" key="3">
    <source>
        <dbReference type="ARBA" id="ARBA00022519"/>
    </source>
</evidence>
<comment type="caution">
    <text evidence="7">The sequence shown here is derived from an EMBL/GenBank/DDBJ whole genome shotgun (WGS) entry which is preliminary data.</text>
</comment>
<evidence type="ECO:0000256" key="2">
    <source>
        <dbReference type="ARBA" id="ARBA00022475"/>
    </source>
</evidence>
<evidence type="ECO:0000313" key="8">
    <source>
        <dbReference type="Proteomes" id="UP000673447"/>
    </source>
</evidence>
<dbReference type="RefSeq" id="WP_210537238.1">
    <property type="nucleotide sequence ID" value="NZ_JAGKTC010000003.1"/>
</dbReference>
<accession>A0A940X4X5</accession>
<gene>
    <name evidence="7" type="ORF">J5837_13235</name>
</gene>
<dbReference type="GO" id="GO:0016746">
    <property type="term" value="F:acyltransferase activity"/>
    <property type="evidence" value="ECO:0007669"/>
    <property type="project" value="UniProtKB-KW"/>
</dbReference>
<dbReference type="CDD" id="cd07984">
    <property type="entry name" value="LPLAT_LABLAT-like"/>
    <property type="match status" value="1"/>
</dbReference>
<comment type="subcellular location">
    <subcellularLocation>
        <location evidence="1">Cell inner membrane</location>
    </subcellularLocation>
</comment>
<reference evidence="7" key="1">
    <citation type="journal article" date="2016" name="Int. J. Syst. Evol. Microbiol.">
        <title>Pseudoxanthomonas helianthi sp. nov., isolated from roots of Jerusalem artichoke (Helianthus tuberosus).</title>
        <authorList>
            <person name="Kittiwongwattana C."/>
            <person name="Thawai C."/>
        </authorList>
    </citation>
    <scope>NUCLEOTIDE SEQUENCE</scope>
    <source>
        <strain evidence="7">110414</strain>
    </source>
</reference>
<sequence length="312" mass="35240">MSARHWADIGESTSALGIRFLCGVHRWLGRWPFRLCLYPVVTCHWLANATARHASREYLRRLRSRFGESMPAPNAWNSLRHFARFAETLLDKILALGGRYPLGKVATERDAMLAQIAAGQGGVIVTAHIGCLELCQALAEDVPGFRVTALVHTVHAERFNRLARRMQPQGRVELMQVTELGPETAIRLAEKVARGEFVAVAGDRVPIRSTRNARAPFLGREAPFPIGPYVIAAILGCPLFAMSCLHRDDGYVVRFERFEERVVLPRTDRNAALARQAARFAQWLEAQVRQAPFDWFNFFPFWDQLAENPTHD</sequence>
<keyword evidence="5" id="KW-0472">Membrane</keyword>
<dbReference type="GO" id="GO:0005886">
    <property type="term" value="C:plasma membrane"/>
    <property type="evidence" value="ECO:0007669"/>
    <property type="project" value="UniProtKB-SubCell"/>
</dbReference>
<dbReference type="AlphaFoldDB" id="A0A940X4X5"/>
<evidence type="ECO:0000256" key="5">
    <source>
        <dbReference type="ARBA" id="ARBA00023136"/>
    </source>
</evidence>
<evidence type="ECO:0000256" key="6">
    <source>
        <dbReference type="ARBA" id="ARBA00023315"/>
    </source>
</evidence>
<reference evidence="7" key="2">
    <citation type="submission" date="2021-03" db="EMBL/GenBank/DDBJ databases">
        <authorList>
            <person name="Cao W."/>
        </authorList>
    </citation>
    <scope>NUCLEOTIDE SEQUENCE</scope>
    <source>
        <strain evidence="7">110414</strain>
    </source>
</reference>
<name>A0A940X4X5_9GAMM</name>
<dbReference type="PANTHER" id="PTHR30606:SF10">
    <property type="entry name" value="PHOSPHATIDYLINOSITOL MANNOSIDE ACYLTRANSFERASE"/>
    <property type="match status" value="1"/>
</dbReference>
<dbReference type="Pfam" id="PF03279">
    <property type="entry name" value="Lip_A_acyltrans"/>
    <property type="match status" value="1"/>
</dbReference>
<evidence type="ECO:0000256" key="1">
    <source>
        <dbReference type="ARBA" id="ARBA00004533"/>
    </source>
</evidence>
<keyword evidence="8" id="KW-1185">Reference proteome</keyword>
<dbReference type="InterPro" id="IPR004960">
    <property type="entry name" value="LipA_acyltrans"/>
</dbReference>
<evidence type="ECO:0000256" key="4">
    <source>
        <dbReference type="ARBA" id="ARBA00022679"/>
    </source>
</evidence>
<dbReference type="PANTHER" id="PTHR30606">
    <property type="entry name" value="LIPID A BIOSYNTHESIS LAUROYL ACYLTRANSFERASE"/>
    <property type="match status" value="1"/>
</dbReference>
<keyword evidence="2" id="KW-1003">Cell membrane</keyword>
<dbReference type="Proteomes" id="UP000673447">
    <property type="component" value="Unassembled WGS sequence"/>
</dbReference>
<evidence type="ECO:0000313" key="7">
    <source>
        <dbReference type="EMBL" id="MBP3985371.1"/>
    </source>
</evidence>